<dbReference type="InterPro" id="IPR008921">
    <property type="entry name" value="DNA_pol3_clamp-load_cplx_C"/>
</dbReference>
<dbReference type="FunFam" id="1.20.272.10:FF:000004">
    <property type="entry name" value="Replication factor C subunit 5"/>
    <property type="match status" value="1"/>
</dbReference>
<dbReference type="Pfam" id="PF03215">
    <property type="entry name" value="Rad17"/>
    <property type="match status" value="1"/>
</dbReference>
<dbReference type="InterPro" id="IPR050238">
    <property type="entry name" value="DNA_Rep/Repair_Clamp_Loader"/>
</dbReference>
<evidence type="ECO:0000256" key="1">
    <source>
        <dbReference type="ARBA" id="ARBA00004123"/>
    </source>
</evidence>
<dbReference type="GO" id="GO:0005525">
    <property type="term" value="F:GTP binding"/>
    <property type="evidence" value="ECO:0007669"/>
    <property type="project" value="InterPro"/>
</dbReference>
<evidence type="ECO:0000256" key="7">
    <source>
        <dbReference type="ARBA" id="ARBA00080380"/>
    </source>
</evidence>
<protein>
    <recommendedName>
        <fullName evidence="7">Activator 1 subunit 5</fullName>
    </recommendedName>
</protein>
<dbReference type="GO" id="GO:0006261">
    <property type="term" value="P:DNA-templated DNA replication"/>
    <property type="evidence" value="ECO:0007669"/>
    <property type="project" value="TreeGrafter"/>
</dbReference>
<dbReference type="PANTHER" id="PTHR11669:SF9">
    <property type="entry name" value="REPLICATION FACTOR C SUBUNIT 5"/>
    <property type="match status" value="1"/>
</dbReference>
<keyword evidence="3" id="KW-0235">DNA replication</keyword>
<evidence type="ECO:0000256" key="5">
    <source>
        <dbReference type="ARBA" id="ARBA00022840"/>
    </source>
</evidence>
<evidence type="ECO:0000256" key="8">
    <source>
        <dbReference type="SAM" id="MobiDB-lite"/>
    </source>
</evidence>
<dbReference type="SUPFAM" id="SSF52540">
    <property type="entry name" value="P-loop containing nucleoside triphosphate hydrolases"/>
    <property type="match status" value="3"/>
</dbReference>
<dbReference type="Gene3D" id="1.20.272.10">
    <property type="match status" value="1"/>
</dbReference>
<comment type="subcellular location">
    <subcellularLocation>
        <location evidence="1">Nucleus</location>
    </subcellularLocation>
</comment>
<keyword evidence="4" id="KW-0547">Nucleotide-binding</keyword>
<dbReference type="SMART" id="SM00175">
    <property type="entry name" value="RAB"/>
    <property type="match status" value="1"/>
</dbReference>
<sequence length="545" mass="60453">MTVGEVSKNLPWVEKYRPSKLEELISHDDIIKTINQFMKENQLPHLLFYGPPGTGKTSTILACARQMYTPQQFNSMVLELNASDDRGIGIVRGQILSFASTRTIFKAGPNAVSNESVTMHYNEEDEAESKTIQIAVLGEPKTGKSCLCHRYLGGNSIAPVGGTQGAEVMAGQCIGLRPPVPLQLCDVAGNALQTKMLANYLYDSNIILFVYDLTNLESFDKLAIWIQRVKEIFEIETTKPLMALFGNKSDLEHQRAVRLSCVQKFASEHLLETFKGSARTGEMVSNAFTTLVARVMGVKVHRLPPALVESRSAVPKEPIPHGPASSAHSESMQSLIMNRKAMRRMQRKASHREVHRKRAFLHNLQLFGCTRFRFAPLQQSQIVPRLKEIAAAENVKLSEDGVKALLALSGGDMRKVLNTLQSTWLAYRDVTEDNVYTCVGHPLRSDITKILNWLLTENDFAVCFQNIQDLKLAKGLALGDILTEVHTIIQRVKLPVDVLVSLLIKMSDAEARLASGCSERIELAALIAAFQIARDQVQIGTTDTS</sequence>
<reference evidence="10" key="1">
    <citation type="submission" date="2020-08" db="EMBL/GenBank/DDBJ databases">
        <title>Spodoptera exigua strain:BAW_Kor-Di-RS1 Genome sequencing and assembly.</title>
        <authorList>
            <person name="Kim J."/>
            <person name="Nam H.Y."/>
            <person name="Kwon M."/>
            <person name="Choi J.H."/>
            <person name="Cho S.R."/>
            <person name="Kim G.-H."/>
        </authorList>
    </citation>
    <scope>NUCLEOTIDE SEQUENCE</scope>
    <source>
        <strain evidence="10">BAW_Kor-Di-RS1</strain>
        <tissue evidence="10">Whole-body</tissue>
    </source>
</reference>
<dbReference type="PRINTS" id="PR00449">
    <property type="entry name" value="RASTRNSFRMNG"/>
</dbReference>
<dbReference type="Proteomes" id="UP000648187">
    <property type="component" value="Unassembled WGS sequence"/>
</dbReference>
<evidence type="ECO:0000313" key="10">
    <source>
        <dbReference type="EMBL" id="KAF9421129.1"/>
    </source>
</evidence>
<keyword evidence="11" id="KW-1185">Reference proteome</keyword>
<dbReference type="CDD" id="cd00009">
    <property type="entry name" value="AAA"/>
    <property type="match status" value="1"/>
</dbReference>
<dbReference type="InterPro" id="IPR013748">
    <property type="entry name" value="Rep_factorC_C"/>
</dbReference>
<dbReference type="PANTHER" id="PTHR11669">
    <property type="entry name" value="REPLICATION FACTOR C / DNA POLYMERASE III GAMMA-TAU SUBUNIT"/>
    <property type="match status" value="1"/>
</dbReference>
<proteinExistence type="inferred from homology"/>
<dbReference type="NCBIfam" id="TIGR00231">
    <property type="entry name" value="small_GTP"/>
    <property type="match status" value="1"/>
</dbReference>
<dbReference type="GO" id="GO:0003924">
    <property type="term" value="F:GTPase activity"/>
    <property type="evidence" value="ECO:0007669"/>
    <property type="project" value="InterPro"/>
</dbReference>
<evidence type="ECO:0000256" key="6">
    <source>
        <dbReference type="ARBA" id="ARBA00023242"/>
    </source>
</evidence>
<dbReference type="InterPro" id="IPR047854">
    <property type="entry name" value="RFC_lid"/>
</dbReference>
<feature type="region of interest" description="Disordered" evidence="8">
    <location>
        <begin position="313"/>
        <end position="332"/>
    </location>
</feature>
<dbReference type="GO" id="GO:0006281">
    <property type="term" value="P:DNA repair"/>
    <property type="evidence" value="ECO:0007669"/>
    <property type="project" value="TreeGrafter"/>
</dbReference>
<organism evidence="10 11">
    <name type="scientific">Spodoptera exigua</name>
    <name type="common">Beet armyworm</name>
    <name type="synonym">Noctua fulgens</name>
    <dbReference type="NCBI Taxonomy" id="7107"/>
    <lineage>
        <taxon>Eukaryota</taxon>
        <taxon>Metazoa</taxon>
        <taxon>Ecdysozoa</taxon>
        <taxon>Arthropoda</taxon>
        <taxon>Hexapoda</taxon>
        <taxon>Insecta</taxon>
        <taxon>Pterygota</taxon>
        <taxon>Neoptera</taxon>
        <taxon>Endopterygota</taxon>
        <taxon>Lepidoptera</taxon>
        <taxon>Glossata</taxon>
        <taxon>Ditrysia</taxon>
        <taxon>Noctuoidea</taxon>
        <taxon>Noctuidae</taxon>
        <taxon>Amphipyrinae</taxon>
        <taxon>Spodoptera</taxon>
    </lineage>
</organism>
<dbReference type="GO" id="GO:0005634">
    <property type="term" value="C:nucleus"/>
    <property type="evidence" value="ECO:0007669"/>
    <property type="project" value="UniProtKB-SubCell"/>
</dbReference>
<dbReference type="GO" id="GO:0003677">
    <property type="term" value="F:DNA binding"/>
    <property type="evidence" value="ECO:0007669"/>
    <property type="project" value="InterPro"/>
</dbReference>
<evidence type="ECO:0000313" key="11">
    <source>
        <dbReference type="Proteomes" id="UP000648187"/>
    </source>
</evidence>
<dbReference type="AlphaFoldDB" id="A0A835GPI6"/>
<gene>
    <name evidence="10" type="ORF">HW555_002841</name>
</gene>
<dbReference type="Gene3D" id="1.10.8.60">
    <property type="match status" value="1"/>
</dbReference>
<comment type="similarity">
    <text evidence="2">Belongs to the activator 1 small subunits family.</text>
</comment>
<dbReference type="FunFam" id="1.10.8.60:FF:000028">
    <property type="entry name" value="Replication factor C subunit 5"/>
    <property type="match status" value="1"/>
</dbReference>
<dbReference type="SMART" id="SM00173">
    <property type="entry name" value="RAS"/>
    <property type="match status" value="1"/>
</dbReference>
<dbReference type="GO" id="GO:0003689">
    <property type="term" value="F:DNA clamp loader activity"/>
    <property type="evidence" value="ECO:0007669"/>
    <property type="project" value="TreeGrafter"/>
</dbReference>
<feature type="domain" description="Replication factor C C-terminal" evidence="9">
    <location>
        <begin position="442"/>
        <end position="529"/>
    </location>
</feature>
<dbReference type="SUPFAM" id="SSF48019">
    <property type="entry name" value="post-AAA+ oligomerization domain-like"/>
    <property type="match status" value="1"/>
</dbReference>
<name>A0A835GPI6_SPOEX</name>
<accession>A0A835GPI6</accession>
<evidence type="ECO:0000256" key="4">
    <source>
        <dbReference type="ARBA" id="ARBA00022741"/>
    </source>
</evidence>
<dbReference type="Pfam" id="PF08542">
    <property type="entry name" value="Rep_fac_C"/>
    <property type="match status" value="1"/>
</dbReference>
<keyword evidence="5" id="KW-0067">ATP-binding</keyword>
<evidence type="ECO:0000256" key="3">
    <source>
        <dbReference type="ARBA" id="ARBA00022705"/>
    </source>
</evidence>
<keyword evidence="6" id="KW-0539">Nucleus</keyword>
<dbReference type="PROSITE" id="PS51419">
    <property type="entry name" value="RAB"/>
    <property type="match status" value="1"/>
</dbReference>
<comment type="caution">
    <text evidence="10">The sequence shown here is derived from an EMBL/GenBank/DDBJ whole genome shotgun (WGS) entry which is preliminary data.</text>
</comment>
<evidence type="ECO:0000259" key="9">
    <source>
        <dbReference type="Pfam" id="PF08542"/>
    </source>
</evidence>
<evidence type="ECO:0000256" key="2">
    <source>
        <dbReference type="ARBA" id="ARBA00005378"/>
    </source>
</evidence>
<dbReference type="InterPro" id="IPR005225">
    <property type="entry name" value="Small_GTP-bd"/>
</dbReference>
<dbReference type="InterPro" id="IPR027417">
    <property type="entry name" value="P-loop_NTPase"/>
</dbReference>
<dbReference type="Gene3D" id="3.40.50.300">
    <property type="entry name" value="P-loop containing nucleotide triphosphate hydrolases"/>
    <property type="match status" value="2"/>
</dbReference>
<dbReference type="InterPro" id="IPR001806">
    <property type="entry name" value="Small_GTPase"/>
</dbReference>
<dbReference type="EMBL" id="JACKWZ010000026">
    <property type="protein sequence ID" value="KAF9421129.1"/>
    <property type="molecule type" value="Genomic_DNA"/>
</dbReference>
<dbReference type="GO" id="GO:0005524">
    <property type="term" value="F:ATP binding"/>
    <property type="evidence" value="ECO:0007669"/>
    <property type="project" value="UniProtKB-KW"/>
</dbReference>
<dbReference type="CDD" id="cd18140">
    <property type="entry name" value="HLD_clamp_RFC"/>
    <property type="match status" value="1"/>
</dbReference>
<dbReference type="Pfam" id="PF00071">
    <property type="entry name" value="Ras"/>
    <property type="match status" value="1"/>
</dbReference>
<dbReference type="GO" id="GO:0005663">
    <property type="term" value="C:DNA replication factor C complex"/>
    <property type="evidence" value="ECO:0007669"/>
    <property type="project" value="TreeGrafter"/>
</dbReference>